<name>A0A0E9UNR0_ANGAN</name>
<reference evidence="2" key="1">
    <citation type="submission" date="2014-11" db="EMBL/GenBank/DDBJ databases">
        <authorList>
            <person name="Amaro Gonzalez C."/>
        </authorList>
    </citation>
    <scope>NUCLEOTIDE SEQUENCE</scope>
</reference>
<dbReference type="EMBL" id="GBXM01041737">
    <property type="protein sequence ID" value="JAH66840.1"/>
    <property type="molecule type" value="Transcribed_RNA"/>
</dbReference>
<feature type="transmembrane region" description="Helical" evidence="1">
    <location>
        <begin position="32"/>
        <end position="58"/>
    </location>
</feature>
<organism evidence="2">
    <name type="scientific">Anguilla anguilla</name>
    <name type="common">European freshwater eel</name>
    <name type="synonym">Muraena anguilla</name>
    <dbReference type="NCBI Taxonomy" id="7936"/>
    <lineage>
        <taxon>Eukaryota</taxon>
        <taxon>Metazoa</taxon>
        <taxon>Chordata</taxon>
        <taxon>Craniata</taxon>
        <taxon>Vertebrata</taxon>
        <taxon>Euteleostomi</taxon>
        <taxon>Actinopterygii</taxon>
        <taxon>Neopterygii</taxon>
        <taxon>Teleostei</taxon>
        <taxon>Anguilliformes</taxon>
        <taxon>Anguillidae</taxon>
        <taxon>Anguilla</taxon>
    </lineage>
</organism>
<proteinExistence type="predicted"/>
<keyword evidence="1" id="KW-0472">Membrane</keyword>
<reference evidence="2" key="2">
    <citation type="journal article" date="2015" name="Fish Shellfish Immunol.">
        <title>Early steps in the European eel (Anguilla anguilla)-Vibrio vulnificus interaction in the gills: Role of the RtxA13 toxin.</title>
        <authorList>
            <person name="Callol A."/>
            <person name="Pajuelo D."/>
            <person name="Ebbesson L."/>
            <person name="Teles M."/>
            <person name="MacKenzie S."/>
            <person name="Amaro C."/>
        </authorList>
    </citation>
    <scope>NUCLEOTIDE SEQUENCE</scope>
</reference>
<sequence>MFFFWIKYSLPEQGGVALSALLKHWIKICFNVLMAPVAISSPYAVVCLFQALLVFYLYKGN</sequence>
<evidence type="ECO:0000256" key="1">
    <source>
        <dbReference type="SAM" id="Phobius"/>
    </source>
</evidence>
<accession>A0A0E9UNR0</accession>
<protein>
    <submittedName>
        <fullName evidence="2">Uncharacterized protein</fullName>
    </submittedName>
</protein>
<keyword evidence="1" id="KW-1133">Transmembrane helix</keyword>
<keyword evidence="1" id="KW-0812">Transmembrane</keyword>
<evidence type="ECO:0000313" key="2">
    <source>
        <dbReference type="EMBL" id="JAH66840.1"/>
    </source>
</evidence>
<dbReference type="AlphaFoldDB" id="A0A0E9UNR0"/>